<dbReference type="Proteomes" id="UP001153269">
    <property type="component" value="Unassembled WGS sequence"/>
</dbReference>
<proteinExistence type="predicted"/>
<dbReference type="EMBL" id="CADEAL010004436">
    <property type="protein sequence ID" value="CAB1459559.1"/>
    <property type="molecule type" value="Genomic_DNA"/>
</dbReference>
<comment type="caution">
    <text evidence="1">The sequence shown here is derived from an EMBL/GenBank/DDBJ whole genome shotgun (WGS) entry which is preliminary data.</text>
</comment>
<sequence length="137" mass="14481">MERIEASCRCVGSSLRLPERKSQEYHPLSLASFRPPSLPPWLQSGRAQPRSLISIAGLRNTGPVVDMLTSYPTGADKLLASLSLCRVRTASQRGSKILDCAAGHGTICLDQLRGDDAGGKCGNDEILLCDSGAAGQG</sequence>
<dbReference type="AlphaFoldDB" id="A0A9N7VYJ3"/>
<evidence type="ECO:0000313" key="1">
    <source>
        <dbReference type="EMBL" id="CAB1459559.1"/>
    </source>
</evidence>
<protein>
    <submittedName>
        <fullName evidence="1">Uncharacterized protein</fullName>
    </submittedName>
</protein>
<organism evidence="1 2">
    <name type="scientific">Pleuronectes platessa</name>
    <name type="common">European plaice</name>
    <dbReference type="NCBI Taxonomy" id="8262"/>
    <lineage>
        <taxon>Eukaryota</taxon>
        <taxon>Metazoa</taxon>
        <taxon>Chordata</taxon>
        <taxon>Craniata</taxon>
        <taxon>Vertebrata</taxon>
        <taxon>Euteleostomi</taxon>
        <taxon>Actinopterygii</taxon>
        <taxon>Neopterygii</taxon>
        <taxon>Teleostei</taxon>
        <taxon>Neoteleostei</taxon>
        <taxon>Acanthomorphata</taxon>
        <taxon>Carangaria</taxon>
        <taxon>Pleuronectiformes</taxon>
        <taxon>Pleuronectoidei</taxon>
        <taxon>Pleuronectidae</taxon>
        <taxon>Pleuronectes</taxon>
    </lineage>
</organism>
<reference evidence="1" key="1">
    <citation type="submission" date="2020-03" db="EMBL/GenBank/DDBJ databases">
        <authorList>
            <person name="Weist P."/>
        </authorList>
    </citation>
    <scope>NUCLEOTIDE SEQUENCE</scope>
</reference>
<accession>A0A9N7VYJ3</accession>
<name>A0A9N7VYJ3_PLEPL</name>
<gene>
    <name evidence="1" type="ORF">PLEPLA_LOCUS47396</name>
</gene>
<evidence type="ECO:0000313" key="2">
    <source>
        <dbReference type="Proteomes" id="UP001153269"/>
    </source>
</evidence>
<keyword evidence="2" id="KW-1185">Reference proteome</keyword>